<dbReference type="RefSeq" id="WP_036277008.1">
    <property type="nucleotide sequence ID" value="NZ_CP014476.1"/>
</dbReference>
<evidence type="ECO:0000256" key="5">
    <source>
        <dbReference type="ARBA" id="ARBA00022679"/>
    </source>
</evidence>
<dbReference type="GO" id="GO:0032259">
    <property type="term" value="P:methylation"/>
    <property type="evidence" value="ECO:0007669"/>
    <property type="project" value="UniProtKB-KW"/>
</dbReference>
<dbReference type="PANTHER" id="PTHR11579">
    <property type="entry name" value="PROTEIN-L-ISOASPARTATE O-METHYLTRANSFERASE"/>
    <property type="match status" value="1"/>
</dbReference>
<comment type="catalytic activity">
    <reaction evidence="7">
        <text>[protein]-L-isoaspartate + S-adenosyl-L-methionine = [protein]-L-isoaspartate alpha-methyl ester + S-adenosyl-L-homocysteine</text>
        <dbReference type="Rhea" id="RHEA:12705"/>
        <dbReference type="Rhea" id="RHEA-COMP:12143"/>
        <dbReference type="Rhea" id="RHEA-COMP:12144"/>
        <dbReference type="ChEBI" id="CHEBI:57856"/>
        <dbReference type="ChEBI" id="CHEBI:59789"/>
        <dbReference type="ChEBI" id="CHEBI:90596"/>
        <dbReference type="ChEBI" id="CHEBI:90598"/>
        <dbReference type="EC" id="2.1.1.77"/>
    </reaction>
</comment>
<dbReference type="GO" id="GO:0005737">
    <property type="term" value="C:cytoplasm"/>
    <property type="evidence" value="ECO:0007669"/>
    <property type="project" value="UniProtKB-SubCell"/>
</dbReference>
<comment type="subcellular location">
    <subcellularLocation>
        <location evidence="1 7">Cytoplasm</location>
    </subcellularLocation>
</comment>
<evidence type="ECO:0000256" key="1">
    <source>
        <dbReference type="ARBA" id="ARBA00004496"/>
    </source>
</evidence>
<reference evidence="8 9" key="1">
    <citation type="journal article" date="2015" name="Environ. Microbiol.">
        <title>Methane oxidation coupled to nitrate reduction under hypoxia by the Gammaproteobacterium Methylomonas denitrificans, sp. nov. type strain FJG1.</title>
        <authorList>
            <person name="Kits K.D."/>
            <person name="Klotz M.G."/>
            <person name="Stein L.Y."/>
        </authorList>
    </citation>
    <scope>NUCLEOTIDE SEQUENCE [LARGE SCALE GENOMIC DNA]</scope>
    <source>
        <strain evidence="8 9">FJG1</strain>
    </source>
</reference>
<dbReference type="InterPro" id="IPR000682">
    <property type="entry name" value="PCMT"/>
</dbReference>
<evidence type="ECO:0000313" key="9">
    <source>
        <dbReference type="Proteomes" id="UP000030512"/>
    </source>
</evidence>
<comment type="similarity">
    <text evidence="2 7">Belongs to the methyltransferase superfamily. L-isoaspartyl/D-aspartyl protein methyltransferase family.</text>
</comment>
<keyword evidence="4 7" id="KW-0489">Methyltransferase</keyword>
<evidence type="ECO:0000256" key="6">
    <source>
        <dbReference type="ARBA" id="ARBA00022691"/>
    </source>
</evidence>
<gene>
    <name evidence="7 8" type="primary">pcm</name>
    <name evidence="8" type="ORF">JT25_014870</name>
</gene>
<protein>
    <recommendedName>
        <fullName evidence="7">Protein-L-isoaspartate O-methyltransferase</fullName>
        <ecNumber evidence="7">2.1.1.77</ecNumber>
    </recommendedName>
    <alternativeName>
        <fullName evidence="7">L-isoaspartyl protein carboxyl methyltransferase</fullName>
    </alternativeName>
    <alternativeName>
        <fullName evidence="7">Protein L-isoaspartyl methyltransferase</fullName>
    </alternativeName>
    <alternativeName>
        <fullName evidence="7">Protein-beta-aspartate methyltransferase</fullName>
        <shortName evidence="7">PIMT</shortName>
    </alternativeName>
</protein>
<evidence type="ECO:0000256" key="7">
    <source>
        <dbReference type="HAMAP-Rule" id="MF_00090"/>
    </source>
</evidence>
<keyword evidence="3 7" id="KW-0963">Cytoplasm</keyword>
<dbReference type="HAMAP" id="MF_00090">
    <property type="entry name" value="PIMT"/>
    <property type="match status" value="1"/>
</dbReference>
<dbReference type="Gene3D" id="3.40.50.150">
    <property type="entry name" value="Vaccinia Virus protein VP39"/>
    <property type="match status" value="1"/>
</dbReference>
<dbReference type="SUPFAM" id="SSF53335">
    <property type="entry name" value="S-adenosyl-L-methionine-dependent methyltransferases"/>
    <property type="match status" value="1"/>
</dbReference>
<dbReference type="EMBL" id="CP014476">
    <property type="protein sequence ID" value="AMK77741.1"/>
    <property type="molecule type" value="Genomic_DNA"/>
</dbReference>
<evidence type="ECO:0000256" key="4">
    <source>
        <dbReference type="ARBA" id="ARBA00022603"/>
    </source>
</evidence>
<dbReference type="Proteomes" id="UP000030512">
    <property type="component" value="Chromosome"/>
</dbReference>
<dbReference type="NCBIfam" id="NF001453">
    <property type="entry name" value="PRK00312.1"/>
    <property type="match status" value="1"/>
</dbReference>
<dbReference type="PROSITE" id="PS01279">
    <property type="entry name" value="PCMT"/>
    <property type="match status" value="1"/>
</dbReference>
<evidence type="ECO:0000256" key="2">
    <source>
        <dbReference type="ARBA" id="ARBA00005369"/>
    </source>
</evidence>
<dbReference type="EC" id="2.1.1.77" evidence="7"/>
<dbReference type="GO" id="GO:0004719">
    <property type="term" value="F:protein-L-isoaspartate (D-aspartate) O-methyltransferase activity"/>
    <property type="evidence" value="ECO:0007669"/>
    <property type="project" value="UniProtKB-UniRule"/>
</dbReference>
<dbReference type="PANTHER" id="PTHR11579:SF0">
    <property type="entry name" value="PROTEIN-L-ISOASPARTATE(D-ASPARTATE) O-METHYLTRANSFERASE"/>
    <property type="match status" value="1"/>
</dbReference>
<comment type="function">
    <text evidence="7">Catalyzes the methyl esterification of L-isoaspartyl residues in peptides and proteins that result from spontaneous decomposition of normal L-aspartyl and L-asparaginyl residues. It plays a role in the repair and/or degradation of damaged proteins.</text>
</comment>
<evidence type="ECO:0000256" key="3">
    <source>
        <dbReference type="ARBA" id="ARBA00022490"/>
    </source>
</evidence>
<sequence length="220" mass="24505">MSRRIQGIGMTSRRTRERMISRLREQGIYNSKVLAAMADTPRHIFVDEALESRAYEDTALPIGHNQTISQPYIVAKMTELLLEKGPLHKVLEIGTGCGYQTAILAKLVDQLYSVERIAPLMKKARDTLWELNIKTVGFKHSDGGWGWPEHAPYDGILAAAAPAEIPEALLEQMAIGGVMVIPVGLEGMQELHRITRTEHGFEDEVIERVSFVPFLSGVSQ</sequence>
<proteinExistence type="inferred from homology"/>
<evidence type="ECO:0000313" key="8">
    <source>
        <dbReference type="EMBL" id="AMK77741.1"/>
    </source>
</evidence>
<dbReference type="GO" id="GO:0030091">
    <property type="term" value="P:protein repair"/>
    <property type="evidence" value="ECO:0007669"/>
    <property type="project" value="UniProtKB-UniRule"/>
</dbReference>
<dbReference type="STRING" id="1538553.JT25_014870"/>
<feature type="active site" evidence="7">
    <location>
        <position position="69"/>
    </location>
</feature>
<dbReference type="InterPro" id="IPR029063">
    <property type="entry name" value="SAM-dependent_MTases_sf"/>
</dbReference>
<dbReference type="AlphaFoldDB" id="A0A126T6N9"/>
<keyword evidence="5 7" id="KW-0808">Transferase</keyword>
<organism evidence="8 9">
    <name type="scientific">Methylomonas denitrificans</name>
    <dbReference type="NCBI Taxonomy" id="1538553"/>
    <lineage>
        <taxon>Bacteria</taxon>
        <taxon>Pseudomonadati</taxon>
        <taxon>Pseudomonadota</taxon>
        <taxon>Gammaproteobacteria</taxon>
        <taxon>Methylococcales</taxon>
        <taxon>Methylococcaceae</taxon>
        <taxon>Methylomonas</taxon>
    </lineage>
</organism>
<dbReference type="OrthoDB" id="9810066at2"/>
<keyword evidence="6 7" id="KW-0949">S-adenosyl-L-methionine</keyword>
<dbReference type="FunFam" id="3.40.50.150:FF:000010">
    <property type="entry name" value="Protein-L-isoaspartate O-methyltransferase"/>
    <property type="match status" value="1"/>
</dbReference>
<dbReference type="Pfam" id="PF01135">
    <property type="entry name" value="PCMT"/>
    <property type="match status" value="1"/>
</dbReference>
<keyword evidence="9" id="KW-1185">Reference proteome</keyword>
<name>A0A126T6N9_9GAMM</name>
<dbReference type="CDD" id="cd02440">
    <property type="entry name" value="AdoMet_MTases"/>
    <property type="match status" value="1"/>
</dbReference>
<dbReference type="NCBIfam" id="TIGR00080">
    <property type="entry name" value="pimt"/>
    <property type="match status" value="1"/>
</dbReference>
<dbReference type="KEGG" id="mdn:JT25_014870"/>
<accession>A0A126T6N9</accession>